<feature type="transmembrane region" description="Helical" evidence="7">
    <location>
        <begin position="273"/>
        <end position="294"/>
    </location>
</feature>
<feature type="domain" description="Major facilitator superfamily (MFS) profile" evidence="8">
    <location>
        <begin position="1"/>
        <end position="432"/>
    </location>
</feature>
<dbReference type="PROSITE" id="PS50850">
    <property type="entry name" value="MFS"/>
    <property type="match status" value="1"/>
</dbReference>
<evidence type="ECO:0000259" key="8">
    <source>
        <dbReference type="PROSITE" id="PS50850"/>
    </source>
</evidence>
<keyword evidence="10" id="KW-1185">Reference proteome</keyword>
<protein>
    <recommendedName>
        <fullName evidence="8">Major facilitator superfamily (MFS) profile domain-containing protein</fullName>
    </recommendedName>
</protein>
<evidence type="ECO:0000256" key="5">
    <source>
        <dbReference type="ARBA" id="ARBA00022989"/>
    </source>
</evidence>
<keyword evidence="3 7" id="KW-0812">Transmembrane</keyword>
<dbReference type="GO" id="GO:0015293">
    <property type="term" value="F:symporter activity"/>
    <property type="evidence" value="ECO:0007669"/>
    <property type="project" value="UniProtKB-KW"/>
</dbReference>
<dbReference type="AlphaFoldDB" id="A0AAD8A2G7"/>
<name>A0AAD8A2G7_DIPPU</name>
<feature type="transmembrane region" description="Helical" evidence="7">
    <location>
        <begin position="110"/>
        <end position="132"/>
    </location>
</feature>
<dbReference type="EMBL" id="JASPKZ010003868">
    <property type="protein sequence ID" value="KAJ9591410.1"/>
    <property type="molecule type" value="Genomic_DNA"/>
</dbReference>
<keyword evidence="4" id="KW-0769">Symport</keyword>
<feature type="transmembrane region" description="Helical" evidence="7">
    <location>
        <begin position="84"/>
        <end position="104"/>
    </location>
</feature>
<dbReference type="PANTHER" id="PTHR11662:SF399">
    <property type="entry name" value="FI19708P1-RELATED"/>
    <property type="match status" value="1"/>
</dbReference>
<dbReference type="PANTHER" id="PTHR11662">
    <property type="entry name" value="SOLUTE CARRIER FAMILY 17"/>
    <property type="match status" value="1"/>
</dbReference>
<feature type="transmembrane region" description="Helical" evidence="7">
    <location>
        <begin position="370"/>
        <end position="388"/>
    </location>
</feature>
<comment type="caution">
    <text evidence="9">The sequence shown here is derived from an EMBL/GenBank/DDBJ whole genome shotgun (WGS) entry which is preliminary data.</text>
</comment>
<evidence type="ECO:0000313" key="9">
    <source>
        <dbReference type="EMBL" id="KAJ9591410.1"/>
    </source>
</evidence>
<reference evidence="9" key="1">
    <citation type="journal article" date="2023" name="IScience">
        <title>Live-bearing cockroach genome reveals convergent evolutionary mechanisms linked to viviparity in insects and beyond.</title>
        <authorList>
            <person name="Fouks B."/>
            <person name="Harrison M.C."/>
            <person name="Mikhailova A.A."/>
            <person name="Marchal E."/>
            <person name="English S."/>
            <person name="Carruthers M."/>
            <person name="Jennings E.C."/>
            <person name="Chiamaka E.L."/>
            <person name="Frigard R.A."/>
            <person name="Pippel M."/>
            <person name="Attardo G.M."/>
            <person name="Benoit J.B."/>
            <person name="Bornberg-Bauer E."/>
            <person name="Tobe S.S."/>
        </authorList>
    </citation>
    <scope>NUCLEOTIDE SEQUENCE</scope>
    <source>
        <strain evidence="9">Stay&amp;Tobe</strain>
    </source>
</reference>
<dbReference type="FunFam" id="1.20.1250.20:FF:000423">
    <property type="entry name" value="Putative inorganic phosphate cotransporter-like Protein"/>
    <property type="match status" value="1"/>
</dbReference>
<dbReference type="FunFam" id="1.20.1250.20:FF:000003">
    <property type="entry name" value="Solute carrier family 17 member 3"/>
    <property type="match status" value="1"/>
</dbReference>
<keyword evidence="5 7" id="KW-1133">Transmembrane helix</keyword>
<feature type="transmembrane region" description="Helical" evidence="7">
    <location>
        <begin position="408"/>
        <end position="430"/>
    </location>
</feature>
<feature type="transmembrane region" description="Helical" evidence="7">
    <location>
        <begin position="175"/>
        <end position="196"/>
    </location>
</feature>
<evidence type="ECO:0000256" key="6">
    <source>
        <dbReference type="ARBA" id="ARBA00023136"/>
    </source>
</evidence>
<dbReference type="InterPro" id="IPR020846">
    <property type="entry name" value="MFS_dom"/>
</dbReference>
<feature type="transmembrane region" description="Helical" evidence="7">
    <location>
        <begin position="228"/>
        <end position="253"/>
    </location>
</feature>
<proteinExistence type="predicted"/>
<organism evidence="9 10">
    <name type="scientific">Diploptera punctata</name>
    <name type="common">Pacific beetle cockroach</name>
    <dbReference type="NCBI Taxonomy" id="6984"/>
    <lineage>
        <taxon>Eukaryota</taxon>
        <taxon>Metazoa</taxon>
        <taxon>Ecdysozoa</taxon>
        <taxon>Arthropoda</taxon>
        <taxon>Hexapoda</taxon>
        <taxon>Insecta</taxon>
        <taxon>Pterygota</taxon>
        <taxon>Neoptera</taxon>
        <taxon>Polyneoptera</taxon>
        <taxon>Dictyoptera</taxon>
        <taxon>Blattodea</taxon>
        <taxon>Blaberoidea</taxon>
        <taxon>Blaberidae</taxon>
        <taxon>Diplopterinae</taxon>
        <taxon>Diploptera</taxon>
    </lineage>
</organism>
<evidence type="ECO:0000256" key="2">
    <source>
        <dbReference type="ARBA" id="ARBA00022448"/>
    </source>
</evidence>
<evidence type="ECO:0000313" key="10">
    <source>
        <dbReference type="Proteomes" id="UP001233999"/>
    </source>
</evidence>
<accession>A0AAD8A2G7</accession>
<keyword evidence="2" id="KW-0813">Transport</keyword>
<feature type="transmembrane region" description="Helical" evidence="7">
    <location>
        <begin position="144"/>
        <end position="163"/>
    </location>
</feature>
<feature type="transmembrane region" description="Helical" evidence="7">
    <location>
        <begin position="315"/>
        <end position="334"/>
    </location>
</feature>
<evidence type="ECO:0000256" key="3">
    <source>
        <dbReference type="ARBA" id="ARBA00022692"/>
    </source>
</evidence>
<dbReference type="Gene3D" id="1.20.1250.20">
    <property type="entry name" value="MFS general substrate transporter like domains"/>
    <property type="match status" value="2"/>
</dbReference>
<dbReference type="InterPro" id="IPR036259">
    <property type="entry name" value="MFS_trans_sf"/>
</dbReference>
<dbReference type="Proteomes" id="UP001233999">
    <property type="component" value="Unassembled WGS sequence"/>
</dbReference>
<dbReference type="InterPro" id="IPR050382">
    <property type="entry name" value="MFS_Na/Anion_cotransporter"/>
</dbReference>
<sequence>MSVVIVAMVRTDSKENETVSNVTTVAIDYDDVCPGETSTSTTESNGEFDWNEKLQGYVLSATGYGIIITHLIGGRLSEKFGPKYIIGISLFFTGMFTVLCPLFARLHVIALIVLRVLIGIVSGVILPSMHVVISRWYTVEERQFMSSIIFTSSSFSTVLTLSTSGVIADAEGWPFVFYLFGGLTTFWIIPWLLFVYDSPEEHPYISDKEKSHILNSLAKYKNDKASKIVPWLAILTSLPVWAHIVFGFGHSWVSATVTSELPTYLSRMLHFSLKQSGLTSAIPFIFTPIGAVLFGYMNQKVRMNGYLSPLNSIRLFNTVCGVICPIILFTITLVGCDAMATLVLLCFSQLATSAYSGGSLVNNMDLASNYAGTLSGMSTTIIATASILSPLVVGELTNNNQTLTQWHIVFYITVSITLFSYVFFIIFGSVEEQSWNRDGMNNNESQTEVSEKQPV</sequence>
<evidence type="ECO:0000256" key="4">
    <source>
        <dbReference type="ARBA" id="ARBA00022847"/>
    </source>
</evidence>
<gene>
    <name evidence="9" type="ORF">L9F63_002016</name>
</gene>
<dbReference type="GO" id="GO:0016020">
    <property type="term" value="C:membrane"/>
    <property type="evidence" value="ECO:0007669"/>
    <property type="project" value="UniProtKB-SubCell"/>
</dbReference>
<comment type="subcellular location">
    <subcellularLocation>
        <location evidence="1">Membrane</location>
        <topology evidence="1">Multi-pass membrane protein</topology>
    </subcellularLocation>
</comment>
<reference evidence="9" key="2">
    <citation type="submission" date="2023-05" db="EMBL/GenBank/DDBJ databases">
        <authorList>
            <person name="Fouks B."/>
        </authorList>
    </citation>
    <scope>NUCLEOTIDE SEQUENCE</scope>
    <source>
        <strain evidence="9">Stay&amp;Tobe</strain>
        <tissue evidence="9">Testes</tissue>
    </source>
</reference>
<dbReference type="GO" id="GO:0006820">
    <property type="term" value="P:monoatomic anion transport"/>
    <property type="evidence" value="ECO:0007669"/>
    <property type="project" value="TreeGrafter"/>
</dbReference>
<feature type="transmembrane region" description="Helical" evidence="7">
    <location>
        <begin position="340"/>
        <end position="358"/>
    </location>
</feature>
<evidence type="ECO:0000256" key="7">
    <source>
        <dbReference type="SAM" id="Phobius"/>
    </source>
</evidence>
<keyword evidence="6 7" id="KW-0472">Membrane</keyword>
<dbReference type="Pfam" id="PF07690">
    <property type="entry name" value="MFS_1"/>
    <property type="match status" value="1"/>
</dbReference>
<evidence type="ECO:0000256" key="1">
    <source>
        <dbReference type="ARBA" id="ARBA00004141"/>
    </source>
</evidence>
<dbReference type="SUPFAM" id="SSF103473">
    <property type="entry name" value="MFS general substrate transporter"/>
    <property type="match status" value="1"/>
</dbReference>
<dbReference type="InterPro" id="IPR011701">
    <property type="entry name" value="MFS"/>
</dbReference>